<organism evidence="2 3">
    <name type="scientific">Streptomyces umbrinus</name>
    <dbReference type="NCBI Taxonomy" id="67370"/>
    <lineage>
        <taxon>Bacteria</taxon>
        <taxon>Bacillati</taxon>
        <taxon>Actinomycetota</taxon>
        <taxon>Actinomycetes</taxon>
        <taxon>Kitasatosporales</taxon>
        <taxon>Streptomycetaceae</taxon>
        <taxon>Streptomyces</taxon>
        <taxon>Streptomyces phaeochromogenes group</taxon>
    </lineage>
</organism>
<dbReference type="InterPro" id="IPR010982">
    <property type="entry name" value="Lambda_DNA-bd_dom_sf"/>
</dbReference>
<feature type="domain" description="HTH cro/C1-type" evidence="1">
    <location>
        <begin position="19"/>
        <end position="76"/>
    </location>
</feature>
<comment type="caution">
    <text evidence="2">The sequence shown here is derived from an EMBL/GenBank/DDBJ whole genome shotgun (WGS) entry which is preliminary data.</text>
</comment>
<dbReference type="RefSeq" id="WP_307527697.1">
    <property type="nucleotide sequence ID" value="NZ_JAUSZI010000002.1"/>
</dbReference>
<protein>
    <submittedName>
        <fullName evidence="2">Transcriptional regulator with XRE-family HTH domain</fullName>
    </submittedName>
</protein>
<dbReference type="Pfam" id="PF19054">
    <property type="entry name" value="DUF5753"/>
    <property type="match status" value="1"/>
</dbReference>
<keyword evidence="3" id="KW-1185">Reference proteome</keyword>
<proteinExistence type="predicted"/>
<dbReference type="SMART" id="SM00530">
    <property type="entry name" value="HTH_XRE"/>
    <property type="match status" value="1"/>
</dbReference>
<name>A0ABU0T6T8_9ACTN</name>
<dbReference type="PROSITE" id="PS50943">
    <property type="entry name" value="HTH_CROC1"/>
    <property type="match status" value="1"/>
</dbReference>
<gene>
    <name evidence="2" type="ORF">QF035_009082</name>
</gene>
<dbReference type="SUPFAM" id="SSF47413">
    <property type="entry name" value="lambda repressor-like DNA-binding domains"/>
    <property type="match status" value="1"/>
</dbReference>
<evidence type="ECO:0000259" key="1">
    <source>
        <dbReference type="PROSITE" id="PS50943"/>
    </source>
</evidence>
<accession>A0ABU0T6T8</accession>
<dbReference type="EMBL" id="JAUSZI010000002">
    <property type="protein sequence ID" value="MDQ1031500.1"/>
    <property type="molecule type" value="Genomic_DNA"/>
</dbReference>
<dbReference type="InterPro" id="IPR043917">
    <property type="entry name" value="DUF5753"/>
</dbReference>
<dbReference type="Proteomes" id="UP001230328">
    <property type="component" value="Unassembled WGS sequence"/>
</dbReference>
<dbReference type="InterPro" id="IPR001387">
    <property type="entry name" value="Cro/C1-type_HTH"/>
</dbReference>
<dbReference type="Gene3D" id="1.10.260.40">
    <property type="entry name" value="lambda repressor-like DNA-binding domains"/>
    <property type="match status" value="1"/>
</dbReference>
<evidence type="ECO:0000313" key="3">
    <source>
        <dbReference type="Proteomes" id="UP001230328"/>
    </source>
</evidence>
<evidence type="ECO:0000313" key="2">
    <source>
        <dbReference type="EMBL" id="MDQ1031500.1"/>
    </source>
</evidence>
<reference evidence="2 3" key="1">
    <citation type="submission" date="2023-07" db="EMBL/GenBank/DDBJ databases">
        <title>Comparative genomics of wheat-associated soil bacteria to identify genetic determinants of phenazine resistance.</title>
        <authorList>
            <person name="Mouncey N."/>
        </authorList>
    </citation>
    <scope>NUCLEOTIDE SEQUENCE [LARGE SCALE GENOMIC DNA]</scope>
    <source>
        <strain evidence="2 3">V2I4</strain>
    </source>
</reference>
<dbReference type="Pfam" id="PF13560">
    <property type="entry name" value="HTH_31"/>
    <property type="match status" value="1"/>
</dbReference>
<sequence length="289" mass="32476">MSEPKAAPTVLQIVLGRRLAMLRDAASLSALDAATQLRIAVSTVTRMERAETPLKYAYVKTLLEIYGVGQAEISEFLALIDKASIPGWWQSFRDALPGWFGVHVSLETSATHIRTYESQVIPGLLQTEDYARAVLSVGLPRPSPDVVERRVSLRTKRQDLLNRVEPRPPQLWVVMDETCLRKRVGDRRVMSDQIDHLLQVAELQNVTMQVCPFEAGLHPGSFGPFTIFRFDIPEMSDVVCTDSLSRAHYSEDGEEVALYRQAFDQMSTYALPIGRTKQFLADVRKELSA</sequence>